<sequence>MEPNTEAVNVPVLIVGAGPSGATLALHLGRLGIRSLVISKHRGTANTPRAHIFNQRAMEVMRDAGLEARLANVACPAEHMQHTSWSNTLNGEEYGRMWSWGNKPSEKHRYETASPCAMSDLPQSVVEPILVEEAIKVGAEVRFYSELVSFEDAGDHVEVVVRNRVDRKEYVVRAKYLVGADGARSQVIDQLGIPIDGVQLNTAFNVHIKADLTKYLVNRPGSLNWVLNADAPDWSAVGNFRMVRPWDEFVVSMHPSSKDGHPFEPSPEQILGRLRQMIGDNDIPITILSSFRWTINDQVARTWQKGRVLCIGDAVHRHPPINGLGSNTCIADAFNLAWKLAYVLDGVAGEALLDTLSIERKPVGDAVVRRANNGMEAHRSLWALLGVTPEDRAKAVALLEAPGMEGREARKQLRQAFEATDAELQALGIQMNQIYTGSPATQVESDDQKPSLSDVDMLKEVAISTYPGFHLPHFWVAASGQSPRQSSLDVCGRGSFTILTGVGGECWLKAAREISGAVPGLRLKALTIGFRCDFMDCYNDWGRVRGTEEDGVVLVRPDHFVAWRYRTSSEDNAVDLLRKALSSVLCIPV</sequence>
<dbReference type="SUPFAM" id="SSF51905">
    <property type="entry name" value="FAD/NAD(P)-binding domain"/>
    <property type="match status" value="1"/>
</dbReference>
<dbReference type="EMBL" id="JAVRQU010000002">
    <property type="protein sequence ID" value="KAK5706453.1"/>
    <property type="molecule type" value="Genomic_DNA"/>
</dbReference>
<dbReference type="InterPro" id="IPR050641">
    <property type="entry name" value="RIFMO-like"/>
</dbReference>
<dbReference type="GO" id="GO:0016709">
    <property type="term" value="F:oxidoreductase activity, acting on paired donors, with incorporation or reduction of molecular oxygen, NAD(P)H as one donor, and incorporation of one atom of oxygen"/>
    <property type="evidence" value="ECO:0007669"/>
    <property type="project" value="UniProtKB-ARBA"/>
</dbReference>
<dbReference type="Proteomes" id="UP001310594">
    <property type="component" value="Unassembled WGS sequence"/>
</dbReference>
<evidence type="ECO:0000259" key="4">
    <source>
        <dbReference type="Pfam" id="PF01494"/>
    </source>
</evidence>
<dbReference type="PANTHER" id="PTHR43004">
    <property type="entry name" value="TRK SYSTEM POTASSIUM UPTAKE PROTEIN"/>
    <property type="match status" value="1"/>
</dbReference>
<evidence type="ECO:0000313" key="6">
    <source>
        <dbReference type="Proteomes" id="UP001310594"/>
    </source>
</evidence>
<dbReference type="PANTHER" id="PTHR43004:SF8">
    <property type="entry name" value="FAD-BINDING DOMAIN-CONTAINING PROTEIN-RELATED"/>
    <property type="match status" value="1"/>
</dbReference>
<feature type="domain" description="FAD-binding" evidence="4">
    <location>
        <begin position="10"/>
        <end position="371"/>
    </location>
</feature>
<organism evidence="5 6">
    <name type="scientific">Elasticomyces elasticus</name>
    <dbReference type="NCBI Taxonomy" id="574655"/>
    <lineage>
        <taxon>Eukaryota</taxon>
        <taxon>Fungi</taxon>
        <taxon>Dikarya</taxon>
        <taxon>Ascomycota</taxon>
        <taxon>Pezizomycotina</taxon>
        <taxon>Dothideomycetes</taxon>
        <taxon>Dothideomycetidae</taxon>
        <taxon>Mycosphaerellales</taxon>
        <taxon>Teratosphaeriaceae</taxon>
        <taxon>Elasticomyces</taxon>
    </lineage>
</organism>
<dbReference type="InterPro" id="IPR002938">
    <property type="entry name" value="FAD-bd"/>
</dbReference>
<dbReference type="Gene3D" id="3.40.30.120">
    <property type="match status" value="1"/>
</dbReference>
<protein>
    <recommendedName>
        <fullName evidence="4">FAD-binding domain-containing protein</fullName>
    </recommendedName>
</protein>
<comment type="caution">
    <text evidence="5">The sequence shown here is derived from an EMBL/GenBank/DDBJ whole genome shotgun (WGS) entry which is preliminary data.</text>
</comment>
<dbReference type="Pfam" id="PF21274">
    <property type="entry name" value="Rng_hyd_C"/>
    <property type="match status" value="1"/>
</dbReference>
<dbReference type="Gene3D" id="3.50.50.60">
    <property type="entry name" value="FAD/NAD(P)-binding domain"/>
    <property type="match status" value="1"/>
</dbReference>
<evidence type="ECO:0000256" key="2">
    <source>
        <dbReference type="ARBA" id="ARBA00022827"/>
    </source>
</evidence>
<reference evidence="5" key="1">
    <citation type="submission" date="2023-08" db="EMBL/GenBank/DDBJ databases">
        <title>Black Yeasts Isolated from many extreme environments.</title>
        <authorList>
            <person name="Coleine C."/>
            <person name="Stajich J.E."/>
            <person name="Selbmann L."/>
        </authorList>
    </citation>
    <scope>NUCLEOTIDE SEQUENCE</scope>
    <source>
        <strain evidence="5">CCFEE 5810</strain>
    </source>
</reference>
<accession>A0AAN7VW56</accession>
<name>A0AAN7VW56_9PEZI</name>
<keyword evidence="3" id="KW-0560">Oxidoreductase</keyword>
<dbReference type="PRINTS" id="PR00420">
    <property type="entry name" value="RNGMNOXGNASE"/>
</dbReference>
<dbReference type="Pfam" id="PF01494">
    <property type="entry name" value="FAD_binding_3"/>
    <property type="match status" value="1"/>
</dbReference>
<dbReference type="AlphaFoldDB" id="A0AAN7VW56"/>
<dbReference type="InterPro" id="IPR036188">
    <property type="entry name" value="FAD/NAD-bd_sf"/>
</dbReference>
<evidence type="ECO:0000313" key="5">
    <source>
        <dbReference type="EMBL" id="KAK5706453.1"/>
    </source>
</evidence>
<keyword evidence="2" id="KW-0274">FAD</keyword>
<proteinExistence type="predicted"/>
<evidence type="ECO:0000256" key="3">
    <source>
        <dbReference type="ARBA" id="ARBA00023002"/>
    </source>
</evidence>
<dbReference type="Gene3D" id="3.30.9.10">
    <property type="entry name" value="D-Amino Acid Oxidase, subunit A, domain 2"/>
    <property type="match status" value="1"/>
</dbReference>
<evidence type="ECO:0000256" key="1">
    <source>
        <dbReference type="ARBA" id="ARBA00022630"/>
    </source>
</evidence>
<dbReference type="GO" id="GO:0071949">
    <property type="term" value="F:FAD binding"/>
    <property type="evidence" value="ECO:0007669"/>
    <property type="project" value="InterPro"/>
</dbReference>
<gene>
    <name evidence="5" type="ORF">LTR97_001441</name>
</gene>
<keyword evidence="1" id="KW-0285">Flavoprotein</keyword>